<feature type="domain" description="AB hydrolase-1" evidence="1">
    <location>
        <begin position="46"/>
        <end position="270"/>
    </location>
</feature>
<evidence type="ECO:0000313" key="3">
    <source>
        <dbReference type="Proteomes" id="UP000283634"/>
    </source>
</evidence>
<dbReference type="RefSeq" id="XP_029240948.1">
    <property type="nucleotide sequence ID" value="XM_029379209.1"/>
</dbReference>
<reference evidence="2 3" key="1">
    <citation type="journal article" date="2018" name="BMC Genomics">
        <title>Genomic comparison of Trypanosoma conorhini and Trypanosoma rangeli to Trypanosoma cruzi strains of high and low virulence.</title>
        <authorList>
            <person name="Bradwell K.R."/>
            <person name="Koparde V.N."/>
            <person name="Matveyev A.V."/>
            <person name="Serrano M.G."/>
            <person name="Alves J.M."/>
            <person name="Parikh H."/>
            <person name="Huang B."/>
            <person name="Lee V."/>
            <person name="Espinosa-Alvarez O."/>
            <person name="Ortiz P.A."/>
            <person name="Costa-Martins A.G."/>
            <person name="Teixeira M.M."/>
            <person name="Buck G.A."/>
        </authorList>
    </citation>
    <scope>NUCLEOTIDE SEQUENCE [LARGE SCALE GENOMIC DNA]</scope>
    <source>
        <strain evidence="2 3">AM80</strain>
    </source>
</reference>
<dbReference type="Pfam" id="PF12697">
    <property type="entry name" value="Abhydrolase_6"/>
    <property type="match status" value="1"/>
</dbReference>
<gene>
    <name evidence="2" type="ORF">TraAM80_02196</name>
</gene>
<name>A0A422NVB8_TRYRA</name>
<dbReference type="InterPro" id="IPR000073">
    <property type="entry name" value="AB_hydrolase_1"/>
</dbReference>
<sequence>MNLVRHIFSGGSPVRALPISEPPLPLNYVLSAFRWHLDSRPSSKAILVHDLFGSAVSWQQLLNENLSRLPMSQLSPTTPLELYAVELRGHNHSVALPCPTEGDNYTLASAADVVLHQKQILRTDAKLVGLGFGALVACQAALHSPLLSFDSLTLFVNGPSQLLSCDPSHYQLPSILQGVPRGARSLEELEQYLRKKVPNAVERALIFAAAERHDGGLRFRFSEELLKLHGPCTGATDIAEGIAFEKRVTVIHCGNEAFPQEAKDRFLKRFPRAMFLQFKGDRSAGIAGLYAQGSTFVCTFLEALEMLGSVEGEEKEGVQGE</sequence>
<dbReference type="EMBL" id="MKGL01000048">
    <property type="protein sequence ID" value="RNF09399.1"/>
    <property type="molecule type" value="Genomic_DNA"/>
</dbReference>
<keyword evidence="3" id="KW-1185">Reference proteome</keyword>
<dbReference type="InterPro" id="IPR029058">
    <property type="entry name" value="AB_hydrolase_fold"/>
</dbReference>
<dbReference type="SUPFAM" id="SSF53474">
    <property type="entry name" value="alpha/beta-Hydrolases"/>
    <property type="match status" value="1"/>
</dbReference>
<dbReference type="OrthoDB" id="278454at2759"/>
<protein>
    <recommendedName>
        <fullName evidence="1">AB hydrolase-1 domain-containing protein</fullName>
    </recommendedName>
</protein>
<evidence type="ECO:0000259" key="1">
    <source>
        <dbReference type="Pfam" id="PF12697"/>
    </source>
</evidence>
<accession>A0A422NVB8</accession>
<dbReference type="VEuPathDB" id="TriTrypDB:TRSC58_00438"/>
<dbReference type="GeneID" id="40326129"/>
<comment type="caution">
    <text evidence="2">The sequence shown here is derived from an EMBL/GenBank/DDBJ whole genome shotgun (WGS) entry which is preliminary data.</text>
</comment>
<organism evidence="2 3">
    <name type="scientific">Trypanosoma rangeli</name>
    <dbReference type="NCBI Taxonomy" id="5698"/>
    <lineage>
        <taxon>Eukaryota</taxon>
        <taxon>Discoba</taxon>
        <taxon>Euglenozoa</taxon>
        <taxon>Kinetoplastea</taxon>
        <taxon>Metakinetoplastina</taxon>
        <taxon>Trypanosomatida</taxon>
        <taxon>Trypanosomatidae</taxon>
        <taxon>Trypanosoma</taxon>
        <taxon>Herpetosoma</taxon>
    </lineage>
</organism>
<dbReference type="Proteomes" id="UP000283634">
    <property type="component" value="Unassembled WGS sequence"/>
</dbReference>
<proteinExistence type="predicted"/>
<dbReference type="AlphaFoldDB" id="A0A422NVB8"/>
<evidence type="ECO:0000313" key="2">
    <source>
        <dbReference type="EMBL" id="RNF09399.1"/>
    </source>
</evidence>
<dbReference type="Gene3D" id="3.40.50.1820">
    <property type="entry name" value="alpha/beta hydrolase"/>
    <property type="match status" value="1"/>
</dbReference>